<protein>
    <submittedName>
        <fullName evidence="2">ABC transporter permease</fullName>
    </submittedName>
</protein>
<keyword evidence="1" id="KW-0472">Membrane</keyword>
<proteinExistence type="predicted"/>
<feature type="transmembrane region" description="Helical" evidence="1">
    <location>
        <begin position="430"/>
        <end position="450"/>
    </location>
</feature>
<sequence length="534" mass="56906">MAKLWRLVRLNLRAMLHSLQIGSGKSKKAGKVTGYGALLLLAALAVYIAGVYSFMFAALLGEVGMIDYLIPLMAILGCGLSVVMTIQAASGFIFSGKDSDLMLSLPVSAFSVMLSRITALYIENLLFIGVFMVTSGVAAITQGAGGAGFMAALLVCTLLLTFLTTLITTVIAFAVSWLTAHFPGQKLLGTLLYFAVFILIMVGAFQLNNVGTLLLQNQEAFDSLLSSWLLPFGLMKRGLAGDIAAVLLLAALSVLPFLAIVWLFSSQYKKVLSALSARTVRNDYKLGELKASGQFMTLFRREVKRYFGTSIYFFNTGFGAVTLVVAAAFACFGYRAAIPYVEAFAPLVGGMEMVCGLAVLAIGFFSTTICTTCVSISLEGKTFWILKEAPVSPKTYFSSKIAVNLLVAWPSVLLCTVPLGVVYGVDPVTLAASVFVLLALGLLVALYGLAVNLLFPKMDAPNDTIVVKQSVSALIGALGGWVILAAAVGGYFLFGRLMPVAGYMAVWGVLFLVLSAAVWGWLLKGGAKRLRQLD</sequence>
<reference evidence="2" key="1">
    <citation type="submission" date="2020-10" db="EMBL/GenBank/DDBJ databases">
        <authorList>
            <person name="Gilroy R."/>
        </authorList>
    </citation>
    <scope>NUCLEOTIDE SEQUENCE</scope>
    <source>
        <strain evidence="2">CHK189-12415</strain>
    </source>
</reference>
<reference evidence="2" key="2">
    <citation type="journal article" date="2021" name="PeerJ">
        <title>Extensive microbial diversity within the chicken gut microbiome revealed by metagenomics and culture.</title>
        <authorList>
            <person name="Gilroy R."/>
            <person name="Ravi A."/>
            <person name="Getino M."/>
            <person name="Pursley I."/>
            <person name="Horton D.L."/>
            <person name="Alikhan N.F."/>
            <person name="Baker D."/>
            <person name="Gharbi K."/>
            <person name="Hall N."/>
            <person name="Watson M."/>
            <person name="Adriaenssens E.M."/>
            <person name="Foster-Nyarko E."/>
            <person name="Jarju S."/>
            <person name="Secka A."/>
            <person name="Antonio M."/>
            <person name="Oren A."/>
            <person name="Chaudhuri R.R."/>
            <person name="La Ragione R."/>
            <person name="Hildebrand F."/>
            <person name="Pallen M.J."/>
        </authorList>
    </citation>
    <scope>NUCLEOTIDE SEQUENCE</scope>
    <source>
        <strain evidence="2">CHK189-12415</strain>
    </source>
</reference>
<feature type="transmembrane region" description="Helical" evidence="1">
    <location>
        <begin position="35"/>
        <end position="60"/>
    </location>
</feature>
<feature type="transmembrane region" description="Helical" evidence="1">
    <location>
        <begin position="500"/>
        <end position="523"/>
    </location>
</feature>
<evidence type="ECO:0000313" key="3">
    <source>
        <dbReference type="Proteomes" id="UP000824241"/>
    </source>
</evidence>
<dbReference type="EMBL" id="DVHA01000038">
    <property type="protein sequence ID" value="HIR60189.1"/>
    <property type="molecule type" value="Genomic_DNA"/>
</dbReference>
<feature type="transmembrane region" description="Helical" evidence="1">
    <location>
        <begin position="401"/>
        <end position="424"/>
    </location>
</feature>
<dbReference type="Proteomes" id="UP000824241">
    <property type="component" value="Unassembled WGS sequence"/>
</dbReference>
<feature type="transmembrane region" description="Helical" evidence="1">
    <location>
        <begin position="187"/>
        <end position="207"/>
    </location>
</feature>
<feature type="transmembrane region" description="Helical" evidence="1">
    <location>
        <begin position="311"/>
        <end position="337"/>
    </location>
</feature>
<keyword evidence="1" id="KW-0812">Transmembrane</keyword>
<feature type="transmembrane region" description="Helical" evidence="1">
    <location>
        <begin position="471"/>
        <end position="494"/>
    </location>
</feature>
<dbReference type="AlphaFoldDB" id="A0A9D1J4K0"/>
<feature type="transmembrane region" description="Helical" evidence="1">
    <location>
        <begin position="243"/>
        <end position="264"/>
    </location>
</feature>
<feature type="transmembrane region" description="Helical" evidence="1">
    <location>
        <begin position="72"/>
        <end position="96"/>
    </location>
</feature>
<name>A0A9D1J4K0_9FIRM</name>
<organism evidence="2 3">
    <name type="scientific">Candidatus Faecivivens stercoravium</name>
    <dbReference type="NCBI Taxonomy" id="2840803"/>
    <lineage>
        <taxon>Bacteria</taxon>
        <taxon>Bacillati</taxon>
        <taxon>Bacillota</taxon>
        <taxon>Clostridia</taxon>
        <taxon>Eubacteriales</taxon>
        <taxon>Oscillospiraceae</taxon>
        <taxon>Oscillospiraceae incertae sedis</taxon>
        <taxon>Candidatus Faecivivens</taxon>
    </lineage>
</organism>
<comment type="caution">
    <text evidence="2">The sequence shown here is derived from an EMBL/GenBank/DDBJ whole genome shotgun (WGS) entry which is preliminary data.</text>
</comment>
<feature type="transmembrane region" description="Helical" evidence="1">
    <location>
        <begin position="147"/>
        <end position="175"/>
    </location>
</feature>
<gene>
    <name evidence="2" type="ORF">IAB37_01250</name>
</gene>
<evidence type="ECO:0000256" key="1">
    <source>
        <dbReference type="SAM" id="Phobius"/>
    </source>
</evidence>
<keyword evidence="1" id="KW-1133">Transmembrane helix</keyword>
<evidence type="ECO:0000313" key="2">
    <source>
        <dbReference type="EMBL" id="HIR60189.1"/>
    </source>
</evidence>
<accession>A0A9D1J4K0</accession>
<feature type="transmembrane region" description="Helical" evidence="1">
    <location>
        <begin position="117"/>
        <end position="141"/>
    </location>
</feature>